<dbReference type="FunFam" id="3.30.1380.20:FF:000002">
    <property type="entry name" value="Trafficking protein particle complex subunit"/>
    <property type="match status" value="1"/>
</dbReference>
<keyword evidence="4 7" id="KW-0256">Endoplasmic reticulum</keyword>
<dbReference type="OrthoDB" id="10254842at2759"/>
<dbReference type="CDD" id="cd14943">
    <property type="entry name" value="TRAPPC5_Trs31"/>
    <property type="match status" value="1"/>
</dbReference>
<dbReference type="SUPFAM" id="SSF111126">
    <property type="entry name" value="Ligand-binding domain in the NO signalling and Golgi transport"/>
    <property type="match status" value="1"/>
</dbReference>
<dbReference type="InterPro" id="IPR016696">
    <property type="entry name" value="TRAPP-I_su5"/>
</dbReference>
<name>A0A507CNG2_9FUNG</name>
<dbReference type="Proteomes" id="UP000317494">
    <property type="component" value="Unassembled WGS sequence"/>
</dbReference>
<evidence type="ECO:0000256" key="5">
    <source>
        <dbReference type="ARBA" id="ARBA00022892"/>
    </source>
</evidence>
<keyword evidence="5 7" id="KW-0931">ER-Golgi transport</keyword>
<dbReference type="VEuPathDB" id="FungiDB:SeMB42_g02139"/>
<dbReference type="EMBL" id="QEAM01000371">
    <property type="protein sequence ID" value="TPX40672.1"/>
    <property type="molecule type" value="Genomic_DNA"/>
</dbReference>
<accession>A0A507CNG2</accession>
<dbReference type="EMBL" id="QEAN01000063">
    <property type="protein sequence ID" value="TPX50732.1"/>
    <property type="molecule type" value="Genomic_DNA"/>
</dbReference>
<dbReference type="STRING" id="286115.A0A507CNG2"/>
<dbReference type="PIRSF" id="PIRSF017479">
    <property type="entry name" value="TRAPP_I_complex_Trs31"/>
    <property type="match status" value="1"/>
</dbReference>
<comment type="similarity">
    <text evidence="2 7">Belongs to the TRAPP small subunits family. BET3 subfamily.</text>
</comment>
<dbReference type="Gene3D" id="3.30.1380.20">
    <property type="entry name" value="Trafficking protein particle complex subunit 3"/>
    <property type="match status" value="1"/>
</dbReference>
<dbReference type="InterPro" id="IPR024096">
    <property type="entry name" value="NO_sig/Golgi_transp_ligand-bd"/>
</dbReference>
<evidence type="ECO:0000313" key="11">
    <source>
        <dbReference type="Proteomes" id="UP000320475"/>
    </source>
</evidence>
<dbReference type="PANTHER" id="PTHR20902:SF0">
    <property type="entry name" value="TRAFFICKING PROTEIN PARTICLE COMPLEX SUBUNIT 5"/>
    <property type="match status" value="1"/>
</dbReference>
<comment type="subcellular location">
    <subcellularLocation>
        <location evidence="1">Endoplasmic reticulum</location>
    </subcellularLocation>
    <subcellularLocation>
        <location evidence="7">Golgi apparatus</location>
        <location evidence="7">cis-Golgi network</location>
    </subcellularLocation>
</comment>
<dbReference type="InterPro" id="IPR007194">
    <property type="entry name" value="TRAPP_component"/>
</dbReference>
<dbReference type="Proteomes" id="UP000320475">
    <property type="component" value="Unassembled WGS sequence"/>
</dbReference>
<evidence type="ECO:0000313" key="8">
    <source>
        <dbReference type="EMBL" id="TPX40672.1"/>
    </source>
</evidence>
<evidence type="ECO:0000256" key="3">
    <source>
        <dbReference type="ARBA" id="ARBA00022448"/>
    </source>
</evidence>
<keyword evidence="3 7" id="KW-0813">Transport</keyword>
<dbReference type="GO" id="GO:1990072">
    <property type="term" value="C:TRAPPIII protein complex"/>
    <property type="evidence" value="ECO:0007669"/>
    <property type="project" value="TreeGrafter"/>
</dbReference>
<sequence>MAQNIGRLSMASTGSSLARRPPILERNLGQKGKSGEVSLSAYAFLFAEMMQYTQKRVNGIQDFEKKLSDFGYRVGIRTLELTVWRERNARRETRVLGVLSFIHSTIWKTLFAKQADALEKSTEQEDEYMISDNEPPISKFISIPKEMSQLNASAFVAGIVEAILDGCGFPSRVSAHSTGTDAFPQRTTILIKFDPSVIQRERGFS</sequence>
<keyword evidence="10" id="KW-1185">Reference proteome</keyword>
<dbReference type="GO" id="GO:1990071">
    <property type="term" value="C:TRAPPII protein complex"/>
    <property type="evidence" value="ECO:0007669"/>
    <property type="project" value="TreeGrafter"/>
</dbReference>
<proteinExistence type="inferred from homology"/>
<gene>
    <name evidence="8" type="ORF">SeLEV6574_g06489</name>
    <name evidence="9" type="ORF">SeMB42_g02139</name>
</gene>
<dbReference type="PANTHER" id="PTHR20902">
    <property type="entry name" value="41-2 PROTEIN ANTIGEN-RELATED"/>
    <property type="match status" value="1"/>
</dbReference>
<evidence type="ECO:0000256" key="6">
    <source>
        <dbReference type="ARBA" id="ARBA00023034"/>
    </source>
</evidence>
<dbReference type="GO" id="GO:0006888">
    <property type="term" value="P:endoplasmic reticulum to Golgi vesicle-mediated transport"/>
    <property type="evidence" value="ECO:0007669"/>
    <property type="project" value="TreeGrafter"/>
</dbReference>
<keyword evidence="6 7" id="KW-0333">Golgi apparatus</keyword>
<protein>
    <recommendedName>
        <fullName evidence="7">Trafficking protein particle complex subunit</fullName>
    </recommendedName>
</protein>
<comment type="subunit">
    <text evidence="7">Part of the multisubunit TRAPP (transport protein particle) complex.</text>
</comment>
<evidence type="ECO:0000256" key="4">
    <source>
        <dbReference type="ARBA" id="ARBA00022824"/>
    </source>
</evidence>
<dbReference type="GO" id="GO:0005783">
    <property type="term" value="C:endoplasmic reticulum"/>
    <property type="evidence" value="ECO:0007669"/>
    <property type="project" value="UniProtKB-SubCell"/>
</dbReference>
<evidence type="ECO:0000313" key="9">
    <source>
        <dbReference type="EMBL" id="TPX50732.1"/>
    </source>
</evidence>
<evidence type="ECO:0000256" key="2">
    <source>
        <dbReference type="ARBA" id="ARBA00006218"/>
    </source>
</evidence>
<comment type="caution">
    <text evidence="8">The sequence shown here is derived from an EMBL/GenBank/DDBJ whole genome shotgun (WGS) entry which is preliminary data.</text>
</comment>
<evidence type="ECO:0000256" key="7">
    <source>
        <dbReference type="PIRNR" id="PIRNR017479"/>
    </source>
</evidence>
<evidence type="ECO:0000313" key="10">
    <source>
        <dbReference type="Proteomes" id="UP000317494"/>
    </source>
</evidence>
<evidence type="ECO:0000256" key="1">
    <source>
        <dbReference type="ARBA" id="ARBA00004240"/>
    </source>
</evidence>
<reference evidence="10 11" key="1">
    <citation type="journal article" date="2019" name="Sci. Rep.">
        <title>Comparative genomics of chytrid fungi reveal insights into the obligate biotrophic and pathogenic lifestyle of Synchytrium endobioticum.</title>
        <authorList>
            <person name="van de Vossenberg B.T.L.H."/>
            <person name="Warris S."/>
            <person name="Nguyen H.D.T."/>
            <person name="van Gent-Pelzer M.P.E."/>
            <person name="Joly D.L."/>
            <person name="van de Geest H.C."/>
            <person name="Bonants P.J.M."/>
            <person name="Smith D.S."/>
            <person name="Levesque C.A."/>
            <person name="van der Lee T.A.J."/>
        </authorList>
    </citation>
    <scope>NUCLEOTIDE SEQUENCE [LARGE SCALE GENOMIC DNA]</scope>
    <source>
        <strain evidence="8 11">LEV6574</strain>
        <strain evidence="9 10">MB42</strain>
    </source>
</reference>
<dbReference type="GO" id="GO:1990070">
    <property type="term" value="C:TRAPPI protein complex"/>
    <property type="evidence" value="ECO:0007669"/>
    <property type="project" value="TreeGrafter"/>
</dbReference>
<dbReference type="Pfam" id="PF04051">
    <property type="entry name" value="TRAPP"/>
    <property type="match status" value="1"/>
</dbReference>
<dbReference type="AlphaFoldDB" id="A0A507CNG2"/>
<organism evidence="8 11">
    <name type="scientific">Synchytrium endobioticum</name>
    <dbReference type="NCBI Taxonomy" id="286115"/>
    <lineage>
        <taxon>Eukaryota</taxon>
        <taxon>Fungi</taxon>
        <taxon>Fungi incertae sedis</taxon>
        <taxon>Chytridiomycota</taxon>
        <taxon>Chytridiomycota incertae sedis</taxon>
        <taxon>Chytridiomycetes</taxon>
        <taxon>Synchytriales</taxon>
        <taxon>Synchytriaceae</taxon>
        <taxon>Synchytrium</taxon>
    </lineage>
</organism>